<reference evidence="1 2" key="1">
    <citation type="submission" date="2020-08" db="EMBL/GenBank/DDBJ databases">
        <title>Sequencing the genomes of 1000 actinobacteria strains.</title>
        <authorList>
            <person name="Klenk H.-P."/>
        </authorList>
    </citation>
    <scope>NUCLEOTIDE SEQUENCE [LARGE SCALE GENOMIC DNA]</scope>
    <source>
        <strain evidence="1 2">DSM 45518</strain>
    </source>
</reference>
<keyword evidence="2" id="KW-1185">Reference proteome</keyword>
<gene>
    <name evidence="1" type="ORF">BKA14_005002</name>
</gene>
<accession>A0A7W7G3P2</accession>
<dbReference type="RefSeq" id="WP_184953283.1">
    <property type="nucleotide sequence ID" value="NZ_BOMC01000070.1"/>
</dbReference>
<evidence type="ECO:0000313" key="2">
    <source>
        <dbReference type="Proteomes" id="UP000542742"/>
    </source>
</evidence>
<dbReference type="AlphaFoldDB" id="A0A7W7G3P2"/>
<organism evidence="1 2">
    <name type="scientific">Paractinoplanes abujensis</name>
    <dbReference type="NCBI Taxonomy" id="882441"/>
    <lineage>
        <taxon>Bacteria</taxon>
        <taxon>Bacillati</taxon>
        <taxon>Actinomycetota</taxon>
        <taxon>Actinomycetes</taxon>
        <taxon>Micromonosporales</taxon>
        <taxon>Micromonosporaceae</taxon>
        <taxon>Paractinoplanes</taxon>
    </lineage>
</organism>
<protein>
    <submittedName>
        <fullName evidence="1">Uncharacterized protein</fullName>
    </submittedName>
</protein>
<name>A0A7W7G3P2_9ACTN</name>
<proteinExistence type="predicted"/>
<evidence type="ECO:0000313" key="1">
    <source>
        <dbReference type="EMBL" id="MBB4694854.1"/>
    </source>
</evidence>
<comment type="caution">
    <text evidence="1">The sequence shown here is derived from an EMBL/GenBank/DDBJ whole genome shotgun (WGS) entry which is preliminary data.</text>
</comment>
<sequence length="63" mass="7536">MSPRNADVEPVNWEERLRAAVEDSTRRRRAREAERREFARRRAHGLIDRNAVRLAEARRRRAA</sequence>
<dbReference type="EMBL" id="JACHMF010000001">
    <property type="protein sequence ID" value="MBB4694854.1"/>
    <property type="molecule type" value="Genomic_DNA"/>
</dbReference>
<dbReference type="Proteomes" id="UP000542742">
    <property type="component" value="Unassembled WGS sequence"/>
</dbReference>